<feature type="region of interest" description="Disordered" evidence="1">
    <location>
        <begin position="35"/>
        <end position="54"/>
    </location>
</feature>
<name>A0ABU1MV38_9CAUL</name>
<dbReference type="EMBL" id="JAVDRL010000002">
    <property type="protein sequence ID" value="MDR6530054.1"/>
    <property type="molecule type" value="Genomic_DNA"/>
</dbReference>
<feature type="compositionally biased region" description="Basic and acidic residues" evidence="1">
    <location>
        <begin position="1"/>
        <end position="23"/>
    </location>
</feature>
<feature type="region of interest" description="Disordered" evidence="1">
    <location>
        <begin position="1"/>
        <end position="27"/>
    </location>
</feature>
<evidence type="ECO:0000313" key="3">
    <source>
        <dbReference type="Proteomes" id="UP001262754"/>
    </source>
</evidence>
<reference evidence="2 3" key="1">
    <citation type="submission" date="2023-07" db="EMBL/GenBank/DDBJ databases">
        <title>Sorghum-associated microbial communities from plants grown in Nebraska, USA.</title>
        <authorList>
            <person name="Schachtman D."/>
        </authorList>
    </citation>
    <scope>NUCLEOTIDE SEQUENCE [LARGE SCALE GENOMIC DNA]</scope>
    <source>
        <strain evidence="2 3">DS2154</strain>
    </source>
</reference>
<keyword evidence="3" id="KW-1185">Reference proteome</keyword>
<gene>
    <name evidence="2" type="ORF">J2800_000778</name>
</gene>
<proteinExistence type="predicted"/>
<evidence type="ECO:0000313" key="2">
    <source>
        <dbReference type="EMBL" id="MDR6530054.1"/>
    </source>
</evidence>
<organism evidence="2 3">
    <name type="scientific">Caulobacter rhizosphaerae</name>
    <dbReference type="NCBI Taxonomy" id="2010972"/>
    <lineage>
        <taxon>Bacteria</taxon>
        <taxon>Pseudomonadati</taxon>
        <taxon>Pseudomonadota</taxon>
        <taxon>Alphaproteobacteria</taxon>
        <taxon>Caulobacterales</taxon>
        <taxon>Caulobacteraceae</taxon>
        <taxon>Caulobacter</taxon>
    </lineage>
</organism>
<accession>A0ABU1MV38</accession>
<dbReference type="RefSeq" id="WP_156402163.1">
    <property type="nucleotide sequence ID" value="NZ_BMLD01000018.1"/>
</dbReference>
<protein>
    <submittedName>
        <fullName evidence="2">Uncharacterized protein</fullName>
    </submittedName>
</protein>
<evidence type="ECO:0000256" key="1">
    <source>
        <dbReference type="SAM" id="MobiDB-lite"/>
    </source>
</evidence>
<comment type="caution">
    <text evidence="2">The sequence shown here is derived from an EMBL/GenBank/DDBJ whole genome shotgun (WGS) entry which is preliminary data.</text>
</comment>
<dbReference type="Proteomes" id="UP001262754">
    <property type="component" value="Unassembled WGS sequence"/>
</dbReference>
<sequence length="54" mass="5747">MTDKKTDDLDEALKADPKPKLDDQGDIAADDAGATAMAERVTRSAGVQGDEKDR</sequence>